<evidence type="ECO:0000313" key="5">
    <source>
        <dbReference type="Proteomes" id="UP000266841"/>
    </source>
</evidence>
<reference evidence="4 5" key="1">
    <citation type="journal article" date="2012" name="Genome Biol.">
        <title>Genome and low-iron response of an oceanic diatom adapted to chronic iron limitation.</title>
        <authorList>
            <person name="Lommer M."/>
            <person name="Specht M."/>
            <person name="Roy A.S."/>
            <person name="Kraemer L."/>
            <person name="Andreson R."/>
            <person name="Gutowska M.A."/>
            <person name="Wolf J."/>
            <person name="Bergner S.V."/>
            <person name="Schilhabel M.B."/>
            <person name="Klostermeier U.C."/>
            <person name="Beiko R.G."/>
            <person name="Rosenstiel P."/>
            <person name="Hippler M."/>
            <person name="Laroche J."/>
        </authorList>
    </citation>
    <scope>NUCLEOTIDE SEQUENCE [LARGE SCALE GENOMIC DNA]</scope>
    <source>
        <strain evidence="4 5">CCMP1005</strain>
    </source>
</reference>
<dbReference type="EMBL" id="AGNL01012837">
    <property type="protein sequence ID" value="EJK67659.1"/>
    <property type="molecule type" value="Genomic_DNA"/>
</dbReference>
<proteinExistence type="predicted"/>
<dbReference type="Proteomes" id="UP000266841">
    <property type="component" value="Unassembled WGS sequence"/>
</dbReference>
<comment type="caution">
    <text evidence="4">The sequence shown here is derived from an EMBL/GenBank/DDBJ whole genome shotgun (WGS) entry which is preliminary data.</text>
</comment>
<accession>K0SRR6</accession>
<feature type="region of interest" description="Disordered" evidence="1">
    <location>
        <begin position="39"/>
        <end position="73"/>
    </location>
</feature>
<evidence type="ECO:0000256" key="2">
    <source>
        <dbReference type="SAM" id="SignalP"/>
    </source>
</evidence>
<evidence type="ECO:0000259" key="3">
    <source>
        <dbReference type="Pfam" id="PF02617"/>
    </source>
</evidence>
<sequence length="190" mass="19870">MQGLAVLILASCLSQITAFSAHRAGGSGLHSSPVAERTIIGSATHQRRRSALRMSDAGGGGGGGSEKEKSTSKGLTTIVIDETDTEMEEEDIPEEMWRVVLHNDEVHTFNYVIRSLQKVMGTLDKKKAFDICTVTHGIGQATVTSCWKEQAMKYCLGLQRQGLTASIAPDSKFEGGGKGGDGGGGGGGGS</sequence>
<dbReference type="PANTHER" id="PTHR33473">
    <property type="entry name" value="ATP-DEPENDENT CLP PROTEASE ADAPTER PROTEIN CLPS1, CHLOROPLASTIC"/>
    <property type="match status" value="1"/>
</dbReference>
<dbReference type="eggNOG" id="ENOG502S9V9">
    <property type="taxonomic scope" value="Eukaryota"/>
</dbReference>
<feature type="chain" id="PRO_5030173088" description="Adaptor protein ClpS core domain-containing protein" evidence="2">
    <location>
        <begin position="19"/>
        <end position="190"/>
    </location>
</feature>
<keyword evidence="2" id="KW-0732">Signal</keyword>
<dbReference type="InterPro" id="IPR003769">
    <property type="entry name" value="ClpS_core"/>
</dbReference>
<organism evidence="4 5">
    <name type="scientific">Thalassiosira oceanica</name>
    <name type="common">Marine diatom</name>
    <dbReference type="NCBI Taxonomy" id="159749"/>
    <lineage>
        <taxon>Eukaryota</taxon>
        <taxon>Sar</taxon>
        <taxon>Stramenopiles</taxon>
        <taxon>Ochrophyta</taxon>
        <taxon>Bacillariophyta</taxon>
        <taxon>Coscinodiscophyceae</taxon>
        <taxon>Thalassiosirophycidae</taxon>
        <taxon>Thalassiosirales</taxon>
        <taxon>Thalassiosiraceae</taxon>
        <taxon>Thalassiosira</taxon>
    </lineage>
</organism>
<dbReference type="SUPFAM" id="SSF54736">
    <property type="entry name" value="ClpS-like"/>
    <property type="match status" value="1"/>
</dbReference>
<protein>
    <recommendedName>
        <fullName evidence="3">Adaptor protein ClpS core domain-containing protein</fullName>
    </recommendedName>
</protein>
<dbReference type="OMA" id="NDETHTK"/>
<feature type="domain" description="Adaptor protein ClpS core" evidence="3">
    <location>
        <begin position="94"/>
        <end position="163"/>
    </location>
</feature>
<evidence type="ECO:0000313" key="4">
    <source>
        <dbReference type="EMBL" id="EJK67659.1"/>
    </source>
</evidence>
<feature type="signal peptide" evidence="2">
    <location>
        <begin position="1"/>
        <end position="18"/>
    </location>
</feature>
<gene>
    <name evidence="4" type="ORF">THAOC_11279</name>
</gene>
<dbReference type="InterPro" id="IPR014719">
    <property type="entry name" value="Ribosomal_bL12_C/ClpS-like"/>
</dbReference>
<feature type="compositionally biased region" description="Gly residues" evidence="1">
    <location>
        <begin position="174"/>
        <end position="190"/>
    </location>
</feature>
<dbReference type="Gene3D" id="3.30.1390.10">
    <property type="match status" value="1"/>
</dbReference>
<evidence type="ECO:0000256" key="1">
    <source>
        <dbReference type="SAM" id="MobiDB-lite"/>
    </source>
</evidence>
<dbReference type="GO" id="GO:0030163">
    <property type="term" value="P:protein catabolic process"/>
    <property type="evidence" value="ECO:0007669"/>
    <property type="project" value="InterPro"/>
</dbReference>
<dbReference type="InterPro" id="IPR022935">
    <property type="entry name" value="ClpS"/>
</dbReference>
<keyword evidence="5" id="KW-1185">Reference proteome</keyword>
<dbReference type="OrthoDB" id="5144at2759"/>
<feature type="region of interest" description="Disordered" evidence="1">
    <location>
        <begin position="168"/>
        <end position="190"/>
    </location>
</feature>
<dbReference type="GO" id="GO:0006508">
    <property type="term" value="P:proteolysis"/>
    <property type="evidence" value="ECO:0007669"/>
    <property type="project" value="InterPro"/>
</dbReference>
<dbReference type="AlphaFoldDB" id="K0SRR6"/>
<dbReference type="PANTHER" id="PTHR33473:SF17">
    <property type="entry name" value="ATP-DEPENDENT CLP PROTEASE ADAPTER PROTEIN CLPS1, CHLOROPLASTIC"/>
    <property type="match status" value="1"/>
</dbReference>
<dbReference type="Pfam" id="PF02617">
    <property type="entry name" value="ClpS"/>
    <property type="match status" value="1"/>
</dbReference>
<name>K0SRR6_THAOC</name>